<proteinExistence type="predicted"/>
<evidence type="ECO:0000313" key="1">
    <source>
        <dbReference type="EMBL" id="PON47574.1"/>
    </source>
</evidence>
<sequence>MDELVGKRATTNCPLPLGCCMTFDARCLAILGTWDRGWMVRESTGSCARCDLGSWTKCSAALA</sequence>
<evidence type="ECO:0000313" key="2">
    <source>
        <dbReference type="Proteomes" id="UP000237105"/>
    </source>
</evidence>
<accession>A0A2P5BFK4</accession>
<protein>
    <submittedName>
        <fullName evidence="1">Uncharacterized protein</fullName>
    </submittedName>
</protein>
<gene>
    <name evidence="1" type="ORF">PanWU01x14_243330</name>
</gene>
<dbReference type="EMBL" id="JXTB01000292">
    <property type="protein sequence ID" value="PON47574.1"/>
    <property type="molecule type" value="Genomic_DNA"/>
</dbReference>
<dbReference type="AlphaFoldDB" id="A0A2P5BFK4"/>
<keyword evidence="2" id="KW-1185">Reference proteome</keyword>
<organism evidence="1 2">
    <name type="scientific">Parasponia andersonii</name>
    <name type="common">Sponia andersonii</name>
    <dbReference type="NCBI Taxonomy" id="3476"/>
    <lineage>
        <taxon>Eukaryota</taxon>
        <taxon>Viridiplantae</taxon>
        <taxon>Streptophyta</taxon>
        <taxon>Embryophyta</taxon>
        <taxon>Tracheophyta</taxon>
        <taxon>Spermatophyta</taxon>
        <taxon>Magnoliopsida</taxon>
        <taxon>eudicotyledons</taxon>
        <taxon>Gunneridae</taxon>
        <taxon>Pentapetalae</taxon>
        <taxon>rosids</taxon>
        <taxon>fabids</taxon>
        <taxon>Rosales</taxon>
        <taxon>Cannabaceae</taxon>
        <taxon>Parasponia</taxon>
    </lineage>
</organism>
<name>A0A2P5BFK4_PARAD</name>
<dbReference type="Proteomes" id="UP000237105">
    <property type="component" value="Unassembled WGS sequence"/>
</dbReference>
<comment type="caution">
    <text evidence="1">The sequence shown here is derived from an EMBL/GenBank/DDBJ whole genome shotgun (WGS) entry which is preliminary data.</text>
</comment>
<reference evidence="2" key="1">
    <citation type="submission" date="2016-06" db="EMBL/GenBank/DDBJ databases">
        <title>Parallel loss of symbiosis genes in relatives of nitrogen-fixing non-legume Parasponia.</title>
        <authorList>
            <person name="Van Velzen R."/>
            <person name="Holmer R."/>
            <person name="Bu F."/>
            <person name="Rutten L."/>
            <person name="Van Zeijl A."/>
            <person name="Liu W."/>
            <person name="Santuari L."/>
            <person name="Cao Q."/>
            <person name="Sharma T."/>
            <person name="Shen D."/>
            <person name="Roswanjaya Y."/>
            <person name="Wardhani T."/>
            <person name="Kalhor M.S."/>
            <person name="Jansen J."/>
            <person name="Van den Hoogen J."/>
            <person name="Gungor B."/>
            <person name="Hartog M."/>
            <person name="Hontelez J."/>
            <person name="Verver J."/>
            <person name="Yang W.-C."/>
            <person name="Schijlen E."/>
            <person name="Repin R."/>
            <person name="Schilthuizen M."/>
            <person name="Schranz E."/>
            <person name="Heidstra R."/>
            <person name="Miyata K."/>
            <person name="Fedorova E."/>
            <person name="Kohlen W."/>
            <person name="Bisseling T."/>
            <person name="Smit S."/>
            <person name="Geurts R."/>
        </authorList>
    </citation>
    <scope>NUCLEOTIDE SEQUENCE [LARGE SCALE GENOMIC DNA]</scope>
    <source>
        <strain evidence="2">cv. WU1-14</strain>
    </source>
</reference>
<dbReference type="OrthoDB" id="10309388at2759"/>